<dbReference type="PANTHER" id="PTHR11589">
    <property type="entry name" value="NERVE GROWTH FACTOR NGF -RELATED"/>
    <property type="match status" value="1"/>
</dbReference>
<feature type="chain" id="PRO_5045821117" evidence="5">
    <location>
        <begin position="32"/>
        <end position="268"/>
    </location>
</feature>
<reference evidence="7" key="2">
    <citation type="submission" date="2025-09" db="UniProtKB">
        <authorList>
            <consortium name="Ensembl"/>
        </authorList>
    </citation>
    <scope>IDENTIFICATION</scope>
</reference>
<dbReference type="InterPro" id="IPR019846">
    <property type="entry name" value="Nerve_growth_factor_CS"/>
</dbReference>
<sequence>MSQSRQFLQGQRVMRFVLLTMLTMFIKGPAAAPIHEQHAVVISDDSARTLLIPLLRTEMLKEVLLKTLQEEVGWGDSHPRRARDTGSQQQQQQQPRPRISVIDAGLLSHADEEELFSSRVILSELPPSGPPLLFPVDDFSASVVSVANSRDPHRADRGELSVCDSESVWVTDKSTAVDIKGNRVTVLDEMRTSTVPLRQYFFETRCKATGNTRDGCRGVDKKHWNSTCRTTQSYVRALTMEGTRHVGWRWIRIDTSCACALSSKSGRA</sequence>
<dbReference type="GO" id="GO:0038180">
    <property type="term" value="P:nerve growth factor signaling pathway"/>
    <property type="evidence" value="ECO:0007669"/>
    <property type="project" value="TreeGrafter"/>
</dbReference>
<feature type="signal peptide" evidence="5">
    <location>
        <begin position="1"/>
        <end position="31"/>
    </location>
</feature>
<keyword evidence="2" id="KW-0339">Growth factor</keyword>
<dbReference type="Gene3D" id="2.10.90.10">
    <property type="entry name" value="Cystine-knot cytokines"/>
    <property type="match status" value="1"/>
</dbReference>
<dbReference type="GO" id="GO:0030425">
    <property type="term" value="C:dendrite"/>
    <property type="evidence" value="ECO:0007669"/>
    <property type="project" value="TreeGrafter"/>
</dbReference>
<feature type="disulfide bond" evidence="3">
    <location>
        <begin position="163"/>
        <end position="228"/>
    </location>
</feature>
<feature type="domain" description="Nerve growth factor-related" evidence="6">
    <location>
        <begin position="155"/>
        <end position="260"/>
    </location>
</feature>
<dbReference type="InterPro" id="IPR045815">
    <property type="entry name" value="NTF3_N"/>
</dbReference>
<dbReference type="PIRSF" id="PIRSF001789">
    <property type="entry name" value="NGF"/>
    <property type="match status" value="1"/>
</dbReference>
<feature type="disulfide bond" evidence="3">
    <location>
        <begin position="216"/>
        <end position="259"/>
    </location>
</feature>
<dbReference type="GO" id="GO:0048812">
    <property type="term" value="P:neuron projection morphogenesis"/>
    <property type="evidence" value="ECO:0007669"/>
    <property type="project" value="TreeGrafter"/>
</dbReference>
<feature type="region of interest" description="Disordered" evidence="4">
    <location>
        <begin position="75"/>
        <end position="98"/>
    </location>
</feature>
<feature type="disulfide bond" evidence="3">
    <location>
        <begin position="206"/>
        <end position="257"/>
    </location>
</feature>
<dbReference type="STRING" id="7757.ENSPMAP00000008509"/>
<dbReference type="GO" id="GO:0021675">
    <property type="term" value="P:nerve development"/>
    <property type="evidence" value="ECO:0007669"/>
    <property type="project" value="TreeGrafter"/>
</dbReference>
<evidence type="ECO:0000259" key="6">
    <source>
        <dbReference type="SMART" id="SM00140"/>
    </source>
</evidence>
<dbReference type="SUPFAM" id="SSF57501">
    <property type="entry name" value="Cystine-knot cytokines"/>
    <property type="match status" value="1"/>
</dbReference>
<evidence type="ECO:0000256" key="2">
    <source>
        <dbReference type="ARBA" id="ARBA00023030"/>
    </source>
</evidence>
<dbReference type="PROSITE" id="PS50270">
    <property type="entry name" value="NGF_2"/>
    <property type="match status" value="1"/>
</dbReference>
<accession>S4RTG9</accession>
<dbReference type="GeneTree" id="ENSGT00390000007725"/>
<dbReference type="InterPro" id="IPR029034">
    <property type="entry name" value="Cystine-knot_cytokine"/>
</dbReference>
<keyword evidence="3" id="KW-1015">Disulfide bond</keyword>
<evidence type="ECO:0000313" key="7">
    <source>
        <dbReference type="Ensembl" id="ENSPMAP00000008509.1"/>
    </source>
</evidence>
<evidence type="ECO:0000256" key="3">
    <source>
        <dbReference type="PIRSR" id="PIRSR001789-1"/>
    </source>
</evidence>
<dbReference type="InterPro" id="IPR020408">
    <property type="entry name" value="Nerve_growth_factor-like"/>
</dbReference>
<dbReference type="Ensembl" id="ENSPMAT00000008547.1">
    <property type="protein sequence ID" value="ENSPMAP00000008509.1"/>
    <property type="gene ID" value="ENSPMAG00000007740.1"/>
</dbReference>
<proteinExistence type="inferred from homology"/>
<dbReference type="AlphaFoldDB" id="S4RTG9"/>
<dbReference type="HOGENOM" id="CLU_059942_1_1_1"/>
<dbReference type="GO" id="GO:0050804">
    <property type="term" value="P:modulation of chemical synaptic transmission"/>
    <property type="evidence" value="ECO:0007669"/>
    <property type="project" value="TreeGrafter"/>
</dbReference>
<name>S4RTG9_PETMA</name>
<dbReference type="OMA" id="AHEERYC"/>
<evidence type="ECO:0000256" key="5">
    <source>
        <dbReference type="SAM" id="SignalP"/>
    </source>
</evidence>
<dbReference type="GO" id="GO:0005163">
    <property type="term" value="F:nerve growth factor receptor binding"/>
    <property type="evidence" value="ECO:0007669"/>
    <property type="project" value="TreeGrafter"/>
</dbReference>
<dbReference type="PROSITE" id="PS00248">
    <property type="entry name" value="NGF_1"/>
    <property type="match status" value="1"/>
</dbReference>
<dbReference type="SMART" id="SM00140">
    <property type="entry name" value="NGF"/>
    <property type="match status" value="1"/>
</dbReference>
<reference evidence="7" key="1">
    <citation type="submission" date="2025-08" db="UniProtKB">
        <authorList>
            <consortium name="Ensembl"/>
        </authorList>
    </citation>
    <scope>IDENTIFICATION</scope>
</reference>
<dbReference type="GO" id="GO:0005615">
    <property type="term" value="C:extracellular space"/>
    <property type="evidence" value="ECO:0007669"/>
    <property type="project" value="TreeGrafter"/>
</dbReference>
<dbReference type="Pfam" id="PF19338">
    <property type="entry name" value="NTF3_N"/>
    <property type="match status" value="1"/>
</dbReference>
<protein>
    <submittedName>
        <fullName evidence="7">Brain-derived neurotrophic factor</fullName>
    </submittedName>
</protein>
<dbReference type="GO" id="GO:0008083">
    <property type="term" value="F:growth factor activity"/>
    <property type="evidence" value="ECO:0007669"/>
    <property type="project" value="UniProtKB-KW"/>
</dbReference>
<dbReference type="PRINTS" id="PR00268">
    <property type="entry name" value="NGF"/>
</dbReference>
<evidence type="ECO:0000256" key="1">
    <source>
        <dbReference type="ARBA" id="ARBA00010783"/>
    </source>
</evidence>
<keyword evidence="5" id="KW-0732">Signal</keyword>
<dbReference type="PANTHER" id="PTHR11589:SF11">
    <property type="entry name" value="PREPRO-NEUROTROPHIN"/>
    <property type="match status" value="1"/>
</dbReference>
<organism evidence="7">
    <name type="scientific">Petromyzon marinus</name>
    <name type="common">Sea lamprey</name>
    <dbReference type="NCBI Taxonomy" id="7757"/>
    <lineage>
        <taxon>Eukaryota</taxon>
        <taxon>Metazoa</taxon>
        <taxon>Chordata</taxon>
        <taxon>Craniata</taxon>
        <taxon>Vertebrata</taxon>
        <taxon>Cyclostomata</taxon>
        <taxon>Hyperoartia</taxon>
        <taxon>Petromyzontiformes</taxon>
        <taxon>Petromyzontidae</taxon>
        <taxon>Petromyzon</taxon>
    </lineage>
</organism>
<dbReference type="InterPro" id="IPR002072">
    <property type="entry name" value="Nerve_growth_factor-rel"/>
</dbReference>
<dbReference type="GO" id="GO:0008021">
    <property type="term" value="C:synaptic vesicle"/>
    <property type="evidence" value="ECO:0007669"/>
    <property type="project" value="TreeGrafter"/>
</dbReference>
<dbReference type="GO" id="GO:0030424">
    <property type="term" value="C:axon"/>
    <property type="evidence" value="ECO:0007669"/>
    <property type="project" value="TreeGrafter"/>
</dbReference>
<dbReference type="GO" id="GO:0043524">
    <property type="term" value="P:negative regulation of neuron apoptotic process"/>
    <property type="evidence" value="ECO:0007669"/>
    <property type="project" value="TreeGrafter"/>
</dbReference>
<dbReference type="GO" id="GO:0007169">
    <property type="term" value="P:cell surface receptor protein tyrosine kinase signaling pathway"/>
    <property type="evidence" value="ECO:0007669"/>
    <property type="project" value="TreeGrafter"/>
</dbReference>
<comment type="similarity">
    <text evidence="1">Belongs to the NGF-beta family.</text>
</comment>
<dbReference type="Pfam" id="PF00243">
    <property type="entry name" value="NGF"/>
    <property type="match status" value="1"/>
</dbReference>
<evidence type="ECO:0000256" key="4">
    <source>
        <dbReference type="SAM" id="MobiDB-lite"/>
    </source>
</evidence>